<evidence type="ECO:0000313" key="3">
    <source>
        <dbReference type="EnsemblMetazoa" id="CapteP151168"/>
    </source>
</evidence>
<keyword evidence="4" id="KW-1185">Reference proteome</keyword>
<evidence type="ECO:0000313" key="4">
    <source>
        <dbReference type="Proteomes" id="UP000014760"/>
    </source>
</evidence>
<organism evidence="2">
    <name type="scientific">Capitella teleta</name>
    <name type="common">Polychaete worm</name>
    <dbReference type="NCBI Taxonomy" id="283909"/>
    <lineage>
        <taxon>Eukaryota</taxon>
        <taxon>Metazoa</taxon>
        <taxon>Spiralia</taxon>
        <taxon>Lophotrochozoa</taxon>
        <taxon>Annelida</taxon>
        <taxon>Polychaeta</taxon>
        <taxon>Sedentaria</taxon>
        <taxon>Scolecida</taxon>
        <taxon>Capitellidae</taxon>
        <taxon>Capitella</taxon>
    </lineage>
</organism>
<evidence type="ECO:0000256" key="1">
    <source>
        <dbReference type="SAM" id="Phobius"/>
    </source>
</evidence>
<dbReference type="OMA" id="QFPYKYY"/>
<dbReference type="OrthoDB" id="6067390at2759"/>
<dbReference type="HOGENOM" id="CLU_164264_1_0_1"/>
<feature type="transmembrane region" description="Helical" evidence="1">
    <location>
        <begin position="34"/>
        <end position="52"/>
    </location>
</feature>
<dbReference type="EnsemblMetazoa" id="CapteT151168">
    <property type="protein sequence ID" value="CapteP151168"/>
    <property type="gene ID" value="CapteG151168"/>
</dbReference>
<protein>
    <submittedName>
        <fullName evidence="2 3">Uncharacterized protein</fullName>
    </submittedName>
</protein>
<reference evidence="4" key="1">
    <citation type="submission" date="2012-12" db="EMBL/GenBank/DDBJ databases">
        <authorList>
            <person name="Hellsten U."/>
            <person name="Grimwood J."/>
            <person name="Chapman J.A."/>
            <person name="Shapiro H."/>
            <person name="Aerts A."/>
            <person name="Otillar R.P."/>
            <person name="Terry A.Y."/>
            <person name="Boore J.L."/>
            <person name="Simakov O."/>
            <person name="Marletaz F."/>
            <person name="Cho S.-J."/>
            <person name="Edsinger-Gonzales E."/>
            <person name="Havlak P."/>
            <person name="Kuo D.-H."/>
            <person name="Larsson T."/>
            <person name="Lv J."/>
            <person name="Arendt D."/>
            <person name="Savage R."/>
            <person name="Osoegawa K."/>
            <person name="de Jong P."/>
            <person name="Lindberg D.R."/>
            <person name="Seaver E.C."/>
            <person name="Weisblat D.A."/>
            <person name="Putnam N.H."/>
            <person name="Grigoriev I.V."/>
            <person name="Rokhsar D.S."/>
        </authorList>
    </citation>
    <scope>NUCLEOTIDE SEQUENCE</scope>
    <source>
        <strain evidence="4">I ESC-2004</strain>
    </source>
</reference>
<sequence>MSDFANGKPMKYPYTVLGRLARFPWAYHWQHSQVTRAVAYSIVICAPLFMFIDKTVNMTENRIIWDAKRKNRQHDPFPTMDHRKDL</sequence>
<name>R7UHT0_CAPTE</name>
<gene>
    <name evidence="2" type="ORF">CAPTEDRAFT_151168</name>
</gene>
<keyword evidence="1" id="KW-0472">Membrane</keyword>
<proteinExistence type="predicted"/>
<reference evidence="2 4" key="2">
    <citation type="journal article" date="2013" name="Nature">
        <title>Insights into bilaterian evolution from three spiralian genomes.</title>
        <authorList>
            <person name="Simakov O."/>
            <person name="Marletaz F."/>
            <person name="Cho S.J."/>
            <person name="Edsinger-Gonzales E."/>
            <person name="Havlak P."/>
            <person name="Hellsten U."/>
            <person name="Kuo D.H."/>
            <person name="Larsson T."/>
            <person name="Lv J."/>
            <person name="Arendt D."/>
            <person name="Savage R."/>
            <person name="Osoegawa K."/>
            <person name="de Jong P."/>
            <person name="Grimwood J."/>
            <person name="Chapman J.A."/>
            <person name="Shapiro H."/>
            <person name="Aerts A."/>
            <person name="Otillar R.P."/>
            <person name="Terry A.Y."/>
            <person name="Boore J.L."/>
            <person name="Grigoriev I.V."/>
            <person name="Lindberg D.R."/>
            <person name="Seaver E.C."/>
            <person name="Weisblat D.A."/>
            <person name="Putnam N.H."/>
            <person name="Rokhsar D.S."/>
        </authorList>
    </citation>
    <scope>NUCLEOTIDE SEQUENCE</scope>
    <source>
        <strain evidence="2 4">I ESC-2004</strain>
    </source>
</reference>
<reference evidence="3" key="3">
    <citation type="submission" date="2015-06" db="UniProtKB">
        <authorList>
            <consortium name="EnsemblMetazoa"/>
        </authorList>
    </citation>
    <scope>IDENTIFICATION</scope>
</reference>
<keyword evidence="1" id="KW-0812">Transmembrane</keyword>
<dbReference type="EMBL" id="KB301257">
    <property type="protein sequence ID" value="ELU05770.1"/>
    <property type="molecule type" value="Genomic_DNA"/>
</dbReference>
<evidence type="ECO:0000313" key="2">
    <source>
        <dbReference type="EMBL" id="ELU05770.1"/>
    </source>
</evidence>
<dbReference type="FunCoup" id="R7UHT0">
    <property type="interactions" value="12"/>
</dbReference>
<accession>R7UHT0</accession>
<dbReference type="AlphaFoldDB" id="R7UHT0"/>
<dbReference type="Proteomes" id="UP000014760">
    <property type="component" value="Unassembled WGS sequence"/>
</dbReference>
<dbReference type="EMBL" id="AMQN01044016">
    <property type="status" value="NOT_ANNOTATED_CDS"/>
    <property type="molecule type" value="Genomic_DNA"/>
</dbReference>
<keyword evidence="1" id="KW-1133">Transmembrane helix</keyword>